<keyword evidence="3" id="KW-1185">Reference proteome</keyword>
<feature type="transmembrane region" description="Helical" evidence="1">
    <location>
        <begin position="30"/>
        <end position="51"/>
    </location>
</feature>
<evidence type="ECO:0000256" key="1">
    <source>
        <dbReference type="SAM" id="Phobius"/>
    </source>
</evidence>
<dbReference type="Proteomes" id="UP000460221">
    <property type="component" value="Unassembled WGS sequence"/>
</dbReference>
<dbReference type="RefSeq" id="WP_154767254.1">
    <property type="nucleotide sequence ID" value="NZ_WLYK01000001.1"/>
</dbReference>
<reference evidence="2 3" key="1">
    <citation type="submission" date="2019-11" db="EMBL/GenBank/DDBJ databases">
        <authorList>
            <person name="Jiang L.-Q."/>
        </authorList>
    </citation>
    <scope>NUCLEOTIDE SEQUENCE [LARGE SCALE GENOMIC DNA]</scope>
    <source>
        <strain evidence="2 3">YIM 132087</strain>
    </source>
</reference>
<feature type="transmembrane region" description="Helical" evidence="1">
    <location>
        <begin position="72"/>
        <end position="94"/>
    </location>
</feature>
<dbReference type="EMBL" id="WLYK01000001">
    <property type="protein sequence ID" value="MTD13387.1"/>
    <property type="molecule type" value="Genomic_DNA"/>
</dbReference>
<sequence>MYAALTVVGGVCIVLPPGLGRSVGIGAFGVASAVVGVVLLFNVDGSVRNFHSVWVDLLRRRPYLLGKPGTTTFFRVVGLINIVLGPLLVFYGFVHVGS</sequence>
<comment type="caution">
    <text evidence="2">The sequence shown here is derived from an EMBL/GenBank/DDBJ whole genome shotgun (WGS) entry which is preliminary data.</text>
</comment>
<dbReference type="AlphaFoldDB" id="A0A7K1FGY0"/>
<keyword evidence="1" id="KW-1133">Transmembrane helix</keyword>
<keyword evidence="1" id="KW-0472">Membrane</keyword>
<evidence type="ECO:0000313" key="2">
    <source>
        <dbReference type="EMBL" id="MTD13387.1"/>
    </source>
</evidence>
<name>A0A7K1FGY0_9ACTN</name>
<proteinExistence type="predicted"/>
<evidence type="ECO:0000313" key="3">
    <source>
        <dbReference type="Proteomes" id="UP000460221"/>
    </source>
</evidence>
<protein>
    <submittedName>
        <fullName evidence="2">Uncharacterized protein</fullName>
    </submittedName>
</protein>
<gene>
    <name evidence="2" type="ORF">GIS00_05425</name>
</gene>
<organism evidence="2 3">
    <name type="scientific">Nakamurella alba</name>
    <dbReference type="NCBI Taxonomy" id="2665158"/>
    <lineage>
        <taxon>Bacteria</taxon>
        <taxon>Bacillati</taxon>
        <taxon>Actinomycetota</taxon>
        <taxon>Actinomycetes</taxon>
        <taxon>Nakamurellales</taxon>
        <taxon>Nakamurellaceae</taxon>
        <taxon>Nakamurella</taxon>
    </lineage>
</organism>
<keyword evidence="1" id="KW-0812">Transmembrane</keyword>
<accession>A0A7K1FGY0</accession>